<dbReference type="HOGENOM" id="CLU_385753_0_0_5"/>
<accession>B9K2T6</accession>
<dbReference type="Pfam" id="PF13550">
    <property type="entry name" value="Phage-tail_3"/>
    <property type="match status" value="1"/>
</dbReference>
<dbReference type="AlphaFoldDB" id="B9K2T6"/>
<evidence type="ECO:0000313" key="4">
    <source>
        <dbReference type="Proteomes" id="UP000001596"/>
    </source>
</evidence>
<dbReference type="KEGG" id="avi:Avi_6201"/>
<keyword evidence="4" id="KW-1185">Reference proteome</keyword>
<dbReference type="InterPro" id="IPR032876">
    <property type="entry name" value="J_dom"/>
</dbReference>
<dbReference type="STRING" id="311402.Avi_6201"/>
<protein>
    <recommendedName>
        <fullName evidence="2">Tip attachment protein J domain-containing protein</fullName>
    </recommendedName>
</protein>
<keyword evidence="1" id="KW-0732">Signal</keyword>
<evidence type="ECO:0000259" key="2">
    <source>
        <dbReference type="Pfam" id="PF13550"/>
    </source>
</evidence>
<dbReference type="Proteomes" id="UP000001596">
    <property type="component" value="Chromosome 2"/>
</dbReference>
<evidence type="ECO:0000313" key="3">
    <source>
        <dbReference type="EMBL" id="ACM39184.1"/>
    </source>
</evidence>
<organism evidence="3 4">
    <name type="scientific">Allorhizobium ampelinum (strain ATCC BAA-846 / DSM 112012 / S4)</name>
    <name type="common">Agrobacterium vitis (strain S4)</name>
    <dbReference type="NCBI Taxonomy" id="311402"/>
    <lineage>
        <taxon>Bacteria</taxon>
        <taxon>Pseudomonadati</taxon>
        <taxon>Pseudomonadota</taxon>
        <taxon>Alphaproteobacteria</taxon>
        <taxon>Hyphomicrobiales</taxon>
        <taxon>Rhizobiaceae</taxon>
        <taxon>Rhizobium/Agrobacterium group</taxon>
        <taxon>Allorhizobium</taxon>
        <taxon>Allorhizobium ampelinum</taxon>
    </lineage>
</organism>
<gene>
    <name evidence="3" type="ordered locus">Avi_6201</name>
</gene>
<sequence length="721" mass="77637">MKILKITLLGSAAVLALTLPAHADPISTALGSFIFQSLYTIGVSGAVANFVAVNGLALLAVAGSVASSFFATKGSVKPSDAKSTYSTEESSVREGIGYTTGAGVKFYGNTDGSTRWRLNGHTVGPIDAITEYYLGEKEVVIDDDTGYVTSPPWPKSDGTSWAKIEHKAGGGGETAWPALVAAFPGKWTSAHKVERTFQTLSTFYNPGLEKEKYLSLYQGGVPELRVVYRASLVYDATDESQDSTNDATWRWTDNSVWCIIHVMRRDPRLFSPDMWDWTLNTLTAVKCDTHVATLTGTEKRSRLWGQWNYEDKRNDTVQSMLDSAGLVIRTTQAGKIYLDMIDDAPVAEISFTDDDIVSDDWSGGPEAVDRPNVCRVKYYCEPRDFEVAEIDMTGIAWAQIDDEVTRYGEKFHDVELSYCPSASQAQRIARRLFALERAETYSATMKMVGMAAWGLQYAEIQTEYDDTPRLMQLGAPEMNDDDGTVSISGKYWPELSAWNPATDEAAAPEDTPALNYVADIDPPGPPTYAVQTTAPDGTRQLRLLYSVSGSPDVVEVNYRSYSGGSPSSWRSMTERSGVAYVALTSDILGQTIDARARVFEDEEGSDFSTTASLVVGVDNGLPPAPSLVSGGITVDGTTATLSVSVVSNDFRVAAIRLMYGPTVLQTVAVSPGVAIGFSNTTSVGSGGGTVEWKIYGVVTNGSVGAALTLSAYIPDTGGGSD</sequence>
<name>B9K2T6_ALLAM</name>
<reference evidence="3 4" key="1">
    <citation type="journal article" date="2009" name="J. Bacteriol.">
        <title>Genome sequences of three Agrobacterium biovars help elucidate the evolution of multichromosome genomes in bacteria.</title>
        <authorList>
            <person name="Slater S.C."/>
            <person name="Goldman B.S."/>
            <person name="Goodner B."/>
            <person name="Setubal J.C."/>
            <person name="Farrand S.K."/>
            <person name="Nester E.W."/>
            <person name="Burr T.J."/>
            <person name="Banta L."/>
            <person name="Dickerman A.W."/>
            <person name="Paulsen I."/>
            <person name="Otten L."/>
            <person name="Suen G."/>
            <person name="Welch R."/>
            <person name="Almeida N.F."/>
            <person name="Arnold F."/>
            <person name="Burton O.T."/>
            <person name="Du Z."/>
            <person name="Ewing A."/>
            <person name="Godsy E."/>
            <person name="Heisel S."/>
            <person name="Houmiel K.L."/>
            <person name="Jhaveri J."/>
            <person name="Lu J."/>
            <person name="Miller N.M."/>
            <person name="Norton S."/>
            <person name="Chen Q."/>
            <person name="Phoolcharoen W."/>
            <person name="Ohlin V."/>
            <person name="Ondrusek D."/>
            <person name="Pride N."/>
            <person name="Stricklin S.L."/>
            <person name="Sun J."/>
            <person name="Wheeler C."/>
            <person name="Wilson L."/>
            <person name="Zhu H."/>
            <person name="Wood D.W."/>
        </authorList>
    </citation>
    <scope>NUCLEOTIDE SEQUENCE [LARGE SCALE GENOMIC DNA]</scope>
    <source>
        <strain evidence="4">S4 / ATCC BAA-846</strain>
    </source>
</reference>
<dbReference type="RefSeq" id="WP_012654426.1">
    <property type="nucleotide sequence ID" value="NC_011988.1"/>
</dbReference>
<evidence type="ECO:0000256" key="1">
    <source>
        <dbReference type="SAM" id="SignalP"/>
    </source>
</evidence>
<proteinExistence type="predicted"/>
<feature type="signal peptide" evidence="1">
    <location>
        <begin position="1"/>
        <end position="23"/>
    </location>
</feature>
<dbReference type="EMBL" id="CP000634">
    <property type="protein sequence ID" value="ACM39184.1"/>
    <property type="molecule type" value="Genomic_DNA"/>
</dbReference>
<dbReference type="eggNOG" id="COG4733">
    <property type="taxonomic scope" value="Bacteria"/>
</dbReference>
<feature type="chain" id="PRO_5002885220" description="Tip attachment protein J domain-containing protein" evidence="1">
    <location>
        <begin position="24"/>
        <end position="721"/>
    </location>
</feature>
<feature type="domain" description="Tip attachment protein J" evidence="2">
    <location>
        <begin position="315"/>
        <end position="446"/>
    </location>
</feature>